<keyword evidence="9" id="KW-0239">DNA-directed DNA polymerase</keyword>
<dbReference type="GO" id="GO:0005737">
    <property type="term" value="C:cytoplasm"/>
    <property type="evidence" value="ECO:0007669"/>
    <property type="project" value="UniProtKB-SubCell"/>
</dbReference>
<dbReference type="NCBIfam" id="TIGR00663">
    <property type="entry name" value="dnan"/>
    <property type="match status" value="1"/>
</dbReference>
<dbReference type="GO" id="GO:0009360">
    <property type="term" value="C:DNA polymerase III complex"/>
    <property type="evidence" value="ECO:0007669"/>
    <property type="project" value="InterPro"/>
</dbReference>
<evidence type="ECO:0000256" key="5">
    <source>
        <dbReference type="ARBA" id="ARBA00022490"/>
    </source>
</evidence>
<feature type="domain" description="DNA polymerase III beta sliding clamp central" evidence="12">
    <location>
        <begin position="131"/>
        <end position="239"/>
    </location>
</feature>
<dbReference type="GO" id="GO:0008408">
    <property type="term" value="F:3'-5' exonuclease activity"/>
    <property type="evidence" value="ECO:0007669"/>
    <property type="project" value="InterPro"/>
</dbReference>
<evidence type="ECO:0000256" key="7">
    <source>
        <dbReference type="ARBA" id="ARBA00022695"/>
    </source>
</evidence>
<dbReference type="SUPFAM" id="SSF55979">
    <property type="entry name" value="DNA clamp"/>
    <property type="match status" value="3"/>
</dbReference>
<dbReference type="Pfam" id="PF02767">
    <property type="entry name" value="DNA_pol3_beta_2"/>
    <property type="match status" value="1"/>
</dbReference>
<comment type="function">
    <text evidence="1">Confers DNA tethering and processivity to DNA polymerases and other proteins. Acts as a clamp, forming a ring around DNA (a reaction catalyzed by the clamp-loading complex) which diffuses in an ATP-independent manner freely and bidirectionally along dsDNA. Initially characterized for its ability to contact the catalytic subunit of DNA polymerase III (Pol III), a complex, multichain enzyme responsible for most of the replicative synthesis in bacteria; Pol III exhibits 3'-5' exonuclease proofreading activity. The beta chain is required for initiation of replication as well as for processivity of DNA replication.</text>
</comment>
<dbReference type="AlphaFoldDB" id="A0A4P1QFV7"/>
<dbReference type="Gene3D" id="3.10.150.10">
    <property type="entry name" value="DNA Polymerase III, subunit A, domain 2"/>
    <property type="match status" value="1"/>
</dbReference>
<keyword evidence="8" id="KW-0235">DNA replication</keyword>
<dbReference type="Pfam" id="PF02768">
    <property type="entry name" value="DNA_pol3_beta_3"/>
    <property type="match status" value="1"/>
</dbReference>
<evidence type="ECO:0000259" key="11">
    <source>
        <dbReference type="Pfam" id="PF00712"/>
    </source>
</evidence>
<keyword evidence="7" id="KW-0548">Nucleotidyltransferase</keyword>
<comment type="subcellular location">
    <subcellularLocation>
        <location evidence="2">Cytoplasm</location>
    </subcellularLocation>
</comment>
<dbReference type="PANTHER" id="PTHR30478">
    <property type="entry name" value="DNA POLYMERASE III SUBUNIT BETA"/>
    <property type="match status" value="1"/>
</dbReference>
<dbReference type="InterPro" id="IPR022637">
    <property type="entry name" value="DNA_polIII_beta_cen"/>
</dbReference>
<dbReference type="InterPro" id="IPR001001">
    <property type="entry name" value="DNA_polIII_beta"/>
</dbReference>
<feature type="domain" description="DNA polymerase III beta sliding clamp N-terminal" evidence="11">
    <location>
        <begin position="1"/>
        <end position="121"/>
    </location>
</feature>
<evidence type="ECO:0000259" key="12">
    <source>
        <dbReference type="Pfam" id="PF02767"/>
    </source>
</evidence>
<proteinExistence type="inferred from homology"/>
<dbReference type="InterPro" id="IPR022634">
    <property type="entry name" value="DNA_polIII_beta_N"/>
</dbReference>
<dbReference type="InterPro" id="IPR046938">
    <property type="entry name" value="DNA_clamp_sf"/>
</dbReference>
<evidence type="ECO:0000256" key="1">
    <source>
        <dbReference type="ARBA" id="ARBA00002266"/>
    </source>
</evidence>
<keyword evidence="6" id="KW-0808">Transferase</keyword>
<dbReference type="GO" id="GO:0003677">
    <property type="term" value="F:DNA binding"/>
    <property type="evidence" value="ECO:0007669"/>
    <property type="project" value="UniProtKB-KW"/>
</dbReference>
<protein>
    <submittedName>
        <fullName evidence="14">DNA polymerase III subunit beta</fullName>
    </submittedName>
</protein>
<dbReference type="PANTHER" id="PTHR30478:SF0">
    <property type="entry name" value="BETA SLIDING CLAMP"/>
    <property type="match status" value="1"/>
</dbReference>
<evidence type="ECO:0000313" key="15">
    <source>
        <dbReference type="Proteomes" id="UP000264882"/>
    </source>
</evidence>
<keyword evidence="5" id="KW-0963">Cytoplasm</keyword>
<evidence type="ECO:0000313" key="14">
    <source>
        <dbReference type="EMBL" id="ASI53622.1"/>
    </source>
</evidence>
<comment type="subunit">
    <text evidence="4">Forms a ring-shaped head-to-tail homodimer around DNA which binds and tethers DNA polymerases and other proteins to the DNA. The DNA replisome complex has a single clamp-loading complex (3 tau and 1 each of delta, delta', psi and chi subunits) which binds 3 Pol III cores (1 core on the leading strand and 2 on the lagging strand) each with a beta sliding clamp dimer. Additional proteins in the replisome are other copies of gamma, psi and chi, Ssb, DNA helicase and RNA primase.</text>
</comment>
<reference evidence="14 15" key="1">
    <citation type="submission" date="2014-06" db="EMBL/GenBank/DDBJ databases">
        <title>The Whole Genome Sequence of Mycoplasma hyosynoviae strain ATCC 27095.</title>
        <authorList>
            <person name="Calcutt M.J."/>
            <person name="Foecking M.F."/>
        </authorList>
    </citation>
    <scope>NUCLEOTIDE SEQUENCE [LARGE SCALE GENOMIC DNA]</scope>
    <source>
        <strain evidence="14 15">M60</strain>
    </source>
</reference>
<dbReference type="SMART" id="SM00480">
    <property type="entry name" value="POL3Bc"/>
    <property type="match status" value="1"/>
</dbReference>
<evidence type="ECO:0000256" key="9">
    <source>
        <dbReference type="ARBA" id="ARBA00022932"/>
    </source>
</evidence>
<evidence type="ECO:0000256" key="8">
    <source>
        <dbReference type="ARBA" id="ARBA00022705"/>
    </source>
</evidence>
<dbReference type="Pfam" id="PF00712">
    <property type="entry name" value="DNA_pol3_beta"/>
    <property type="match status" value="1"/>
</dbReference>
<dbReference type="GO" id="GO:0006271">
    <property type="term" value="P:DNA strand elongation involved in DNA replication"/>
    <property type="evidence" value="ECO:0007669"/>
    <property type="project" value="TreeGrafter"/>
</dbReference>
<keyword evidence="15" id="KW-1185">Reference proteome</keyword>
<dbReference type="RefSeq" id="WP_119863619.1">
    <property type="nucleotide sequence ID" value="NZ_CP008748.1"/>
</dbReference>
<evidence type="ECO:0000256" key="10">
    <source>
        <dbReference type="ARBA" id="ARBA00023125"/>
    </source>
</evidence>
<dbReference type="KEGG" id="mhyv:MHSN_00010"/>
<evidence type="ECO:0000256" key="6">
    <source>
        <dbReference type="ARBA" id="ARBA00022679"/>
    </source>
</evidence>
<dbReference type="Gene3D" id="3.70.10.10">
    <property type="match status" value="1"/>
</dbReference>
<dbReference type="EMBL" id="CP008748">
    <property type="protein sequence ID" value="ASI53622.1"/>
    <property type="molecule type" value="Genomic_DNA"/>
</dbReference>
<evidence type="ECO:0000256" key="2">
    <source>
        <dbReference type="ARBA" id="ARBA00004496"/>
    </source>
</evidence>
<evidence type="ECO:0000256" key="3">
    <source>
        <dbReference type="ARBA" id="ARBA00010752"/>
    </source>
</evidence>
<dbReference type="GO" id="GO:0003887">
    <property type="term" value="F:DNA-directed DNA polymerase activity"/>
    <property type="evidence" value="ECO:0007669"/>
    <property type="project" value="UniProtKB-KW"/>
</dbReference>
<gene>
    <name evidence="14" type="ORF">MHSN_00010</name>
</gene>
<accession>A0A4P1QFV7</accession>
<sequence>MEIIIDKLTLDAALENVTRAVESNPFLPIMKGVLIEAEDSQITFIGSDGEISIKYTIPTSIDAKIITPGVCLAELSLLKNVIKKIDKDIHLKVDGNLIKISSGNDKFSINLYNAADYPVIDFTIYGEKLTIDWNKLKDVAKDVWNIASPDDRNIILSCVNISAKNKILKMVATDRYRYAEKTIDIEENIDINISIIAKNLKSLLSYDLNGKVLFYISDHKIIFQIGNSIIQSKIVEQVYLDTSKIIPTQFANTLVIDKKEINNLLTKVSAITNENYNKIKLWIKDKDLTIFSTREEKAVAEVKTQNFKFSSSEVKIAMNIKYLKDAVAVFDDEITISITKDNLKMIAKSNSNPRCLQLFTAQKGF</sequence>
<comment type="similarity">
    <text evidence="3">Belongs to the beta sliding clamp family.</text>
</comment>
<dbReference type="InterPro" id="IPR022635">
    <property type="entry name" value="DNA_polIII_beta_C"/>
</dbReference>
<feature type="domain" description="DNA polymerase III beta sliding clamp C-terminal" evidence="13">
    <location>
        <begin position="244"/>
        <end position="354"/>
    </location>
</feature>
<keyword evidence="10" id="KW-0238">DNA-binding</keyword>
<evidence type="ECO:0000259" key="13">
    <source>
        <dbReference type="Pfam" id="PF02768"/>
    </source>
</evidence>
<name>A0A4P1QFV7_9BACT</name>
<dbReference type="Proteomes" id="UP000264882">
    <property type="component" value="Chromosome"/>
</dbReference>
<evidence type="ECO:0000256" key="4">
    <source>
        <dbReference type="ARBA" id="ARBA00011400"/>
    </source>
</evidence>
<organism evidence="14 15">
    <name type="scientific">Metamycoplasma hyosynoviae</name>
    <dbReference type="NCBI Taxonomy" id="29559"/>
    <lineage>
        <taxon>Bacteria</taxon>
        <taxon>Bacillati</taxon>
        <taxon>Mycoplasmatota</taxon>
        <taxon>Mycoplasmoidales</taxon>
        <taxon>Metamycoplasmataceae</taxon>
        <taxon>Metamycoplasma</taxon>
    </lineage>
</organism>